<dbReference type="EMBL" id="CBTN010000049">
    <property type="protein sequence ID" value="CDH57726.1"/>
    <property type="molecule type" value="Genomic_DNA"/>
</dbReference>
<comment type="caution">
    <text evidence="2">The sequence shown here is derived from an EMBL/GenBank/DDBJ whole genome shotgun (WGS) entry which is preliminary data.</text>
</comment>
<evidence type="ECO:0000313" key="3">
    <source>
        <dbReference type="Proteomes" id="UP000027586"/>
    </source>
</evidence>
<dbReference type="VEuPathDB" id="FungiDB:LCOR_08635.1"/>
<proteinExistence type="predicted"/>
<feature type="region of interest" description="Disordered" evidence="1">
    <location>
        <begin position="1"/>
        <end position="33"/>
    </location>
</feature>
<evidence type="ECO:0000256" key="1">
    <source>
        <dbReference type="SAM" id="MobiDB-lite"/>
    </source>
</evidence>
<gene>
    <name evidence="2" type="ORF">LCOR_08635.1</name>
</gene>
<sequence length="184" mass="20613">MSKSKWANLFTRSATDDEPSNPRYDRRPSHTSSCCSINTAAEDAWSDTECSTKKHKHGSNTRTRLIPSLFRRRGSNTSTSSSCSSFDTEEQETCERDMRQLKSLLDLALDEIKYAEDSRGSSYYAGDCVTAREAIDLCAITFMQLQQQTMDPAIQSLLQSDLAPRLIDLQAKFDALPSLDVHDA</sequence>
<reference evidence="2" key="1">
    <citation type="submission" date="2013-08" db="EMBL/GenBank/DDBJ databases">
        <title>Gene expansion shapes genome architecture in the human pathogen Lichtheimia corymbifera: an evolutionary genomics analysis in the ancient terrestrial Mucorales (Mucoromycotina).</title>
        <authorList>
            <person name="Schwartze V.U."/>
            <person name="Winter S."/>
            <person name="Shelest E."/>
            <person name="Marcet-Houben M."/>
            <person name="Horn F."/>
            <person name="Wehner S."/>
            <person name="Hoffmann K."/>
            <person name="Riege K."/>
            <person name="Sammeth M."/>
            <person name="Nowrousian M."/>
            <person name="Valiante V."/>
            <person name="Linde J."/>
            <person name="Jacobsen I.D."/>
            <person name="Marz M."/>
            <person name="Brakhage A.A."/>
            <person name="Gabaldon T."/>
            <person name="Bocker S."/>
            <person name="Voigt K."/>
        </authorList>
    </citation>
    <scope>NUCLEOTIDE SEQUENCE [LARGE SCALE GENOMIC DNA]</scope>
    <source>
        <strain evidence="2">FSU 9682</strain>
    </source>
</reference>
<dbReference type="AlphaFoldDB" id="A0A068S8Z9"/>
<accession>A0A068S8Z9</accession>
<feature type="compositionally biased region" description="Polar residues" evidence="1">
    <location>
        <begin position="1"/>
        <end position="13"/>
    </location>
</feature>
<feature type="region of interest" description="Disordered" evidence="1">
    <location>
        <begin position="48"/>
        <end position="89"/>
    </location>
</feature>
<dbReference type="OrthoDB" id="273230at2759"/>
<name>A0A068S8Z9_9FUNG</name>
<keyword evidence="3" id="KW-1185">Reference proteome</keyword>
<protein>
    <submittedName>
        <fullName evidence="2">Uncharacterized protein</fullName>
    </submittedName>
</protein>
<evidence type="ECO:0000313" key="2">
    <source>
        <dbReference type="EMBL" id="CDH57726.1"/>
    </source>
</evidence>
<feature type="compositionally biased region" description="Low complexity" evidence="1">
    <location>
        <begin position="75"/>
        <end position="85"/>
    </location>
</feature>
<organism evidence="2 3">
    <name type="scientific">Lichtheimia corymbifera JMRC:FSU:9682</name>
    <dbReference type="NCBI Taxonomy" id="1263082"/>
    <lineage>
        <taxon>Eukaryota</taxon>
        <taxon>Fungi</taxon>
        <taxon>Fungi incertae sedis</taxon>
        <taxon>Mucoromycota</taxon>
        <taxon>Mucoromycotina</taxon>
        <taxon>Mucoromycetes</taxon>
        <taxon>Mucorales</taxon>
        <taxon>Lichtheimiaceae</taxon>
        <taxon>Lichtheimia</taxon>
    </lineage>
</organism>
<dbReference type="Proteomes" id="UP000027586">
    <property type="component" value="Unassembled WGS sequence"/>
</dbReference>